<organism evidence="1 2">
    <name type="scientific">Solanum commersonii</name>
    <name type="common">Commerson's wild potato</name>
    <name type="synonym">Commerson's nightshade</name>
    <dbReference type="NCBI Taxonomy" id="4109"/>
    <lineage>
        <taxon>Eukaryota</taxon>
        <taxon>Viridiplantae</taxon>
        <taxon>Streptophyta</taxon>
        <taxon>Embryophyta</taxon>
        <taxon>Tracheophyta</taxon>
        <taxon>Spermatophyta</taxon>
        <taxon>Magnoliopsida</taxon>
        <taxon>eudicotyledons</taxon>
        <taxon>Gunneridae</taxon>
        <taxon>Pentapetalae</taxon>
        <taxon>asterids</taxon>
        <taxon>lamiids</taxon>
        <taxon>Solanales</taxon>
        <taxon>Solanaceae</taxon>
        <taxon>Solanoideae</taxon>
        <taxon>Solaneae</taxon>
        <taxon>Solanum</taxon>
    </lineage>
</organism>
<gene>
    <name evidence="1" type="ORF">H5410_045746</name>
</gene>
<comment type="caution">
    <text evidence="1">The sequence shown here is derived from an EMBL/GenBank/DDBJ whole genome shotgun (WGS) entry which is preliminary data.</text>
</comment>
<name>A0A9J5XEK2_SOLCO</name>
<accession>A0A9J5XEK2</accession>
<dbReference type="EMBL" id="JACXVP010000009">
    <property type="protein sequence ID" value="KAG5585312.1"/>
    <property type="molecule type" value="Genomic_DNA"/>
</dbReference>
<sequence>MVDDFLTINILSGHDADIMKPNAIIPLNLKSNIEPIPLKTTAIVDVCRGFKFLYGWSDIAEPRELIPEQCGIVRDCKI</sequence>
<reference evidence="1 2" key="1">
    <citation type="submission" date="2020-09" db="EMBL/GenBank/DDBJ databases">
        <title>De no assembly of potato wild relative species, Solanum commersonii.</title>
        <authorList>
            <person name="Cho K."/>
        </authorList>
    </citation>
    <scope>NUCLEOTIDE SEQUENCE [LARGE SCALE GENOMIC DNA]</scope>
    <source>
        <strain evidence="1">LZ3.2</strain>
        <tissue evidence="1">Leaf</tissue>
    </source>
</reference>
<dbReference type="Proteomes" id="UP000824120">
    <property type="component" value="Chromosome 9"/>
</dbReference>
<keyword evidence="2" id="KW-1185">Reference proteome</keyword>
<proteinExistence type="predicted"/>
<evidence type="ECO:0000313" key="1">
    <source>
        <dbReference type="EMBL" id="KAG5585312.1"/>
    </source>
</evidence>
<evidence type="ECO:0000313" key="2">
    <source>
        <dbReference type="Proteomes" id="UP000824120"/>
    </source>
</evidence>
<protein>
    <submittedName>
        <fullName evidence="1">Uncharacterized protein</fullName>
    </submittedName>
</protein>
<dbReference type="AlphaFoldDB" id="A0A9J5XEK2"/>